<sequence length="249" mass="28065">MTVIWGLDLNEIQWWKFKSSWMFTPSYHLRRTKMIVYQLAMICCVCSESTGTAALSDYVDQQSDIQGKHPGIYVYNNDFVGAASYNIWCGVAVAFIFGGAFFFDLFWPERHESRGVRLAWKICAVTVSVMMLSSALTMTIITATRSASIQGTDPTTARDYWANAIKQPSLKYRTNPKAIASVVLAWPGWIFTTMSTFILFASEKHDDRYGPKSKIGKQEEREEQNEAGHTHTPVAEGGEMTESKPENVV</sequence>
<comment type="caution">
    <text evidence="1">The sequence shown here is derived from an EMBL/GenBank/DDBJ whole genome shotgun (WGS) entry which is preliminary data.</text>
</comment>
<keyword evidence="2" id="KW-1185">Reference proteome</keyword>
<organism evidence="1 2">
    <name type="scientific">Aspergillus melleus</name>
    <dbReference type="NCBI Taxonomy" id="138277"/>
    <lineage>
        <taxon>Eukaryota</taxon>
        <taxon>Fungi</taxon>
        <taxon>Dikarya</taxon>
        <taxon>Ascomycota</taxon>
        <taxon>Pezizomycotina</taxon>
        <taxon>Eurotiomycetes</taxon>
        <taxon>Eurotiomycetidae</taxon>
        <taxon>Eurotiales</taxon>
        <taxon>Aspergillaceae</taxon>
        <taxon>Aspergillus</taxon>
        <taxon>Aspergillus subgen. Circumdati</taxon>
    </lineage>
</organism>
<name>A0ACC3BBY1_9EURO</name>
<evidence type="ECO:0000313" key="1">
    <source>
        <dbReference type="EMBL" id="KAK1148088.1"/>
    </source>
</evidence>
<accession>A0ACC3BBY1</accession>
<dbReference type="EMBL" id="JAOPJF010000009">
    <property type="protein sequence ID" value="KAK1148088.1"/>
    <property type="molecule type" value="Genomic_DNA"/>
</dbReference>
<protein>
    <submittedName>
        <fullName evidence="1">Uncharacterized protein</fullName>
    </submittedName>
</protein>
<gene>
    <name evidence="1" type="ORF">N8T08_010726</name>
</gene>
<reference evidence="1 2" key="1">
    <citation type="journal article" date="2023" name="ACS Omega">
        <title>Identification of the Neoaspergillic Acid Biosynthesis Gene Cluster by Establishing an In Vitro CRISPR-Ribonucleoprotein Genetic System in Aspergillus melleus.</title>
        <authorList>
            <person name="Yuan B."/>
            <person name="Grau M.F."/>
            <person name="Murata R.M."/>
            <person name="Torok T."/>
            <person name="Venkateswaran K."/>
            <person name="Stajich J.E."/>
            <person name="Wang C.C.C."/>
        </authorList>
    </citation>
    <scope>NUCLEOTIDE SEQUENCE [LARGE SCALE GENOMIC DNA]</scope>
    <source>
        <strain evidence="1 2">IMV 1140</strain>
    </source>
</reference>
<proteinExistence type="predicted"/>
<evidence type="ECO:0000313" key="2">
    <source>
        <dbReference type="Proteomes" id="UP001177260"/>
    </source>
</evidence>
<dbReference type="Proteomes" id="UP001177260">
    <property type="component" value="Unassembled WGS sequence"/>
</dbReference>